<name>A0ACC0LIM4_RHOML</name>
<organism evidence="1 2">
    <name type="scientific">Rhododendron molle</name>
    <name type="common">Chinese azalea</name>
    <name type="synonym">Azalea mollis</name>
    <dbReference type="NCBI Taxonomy" id="49168"/>
    <lineage>
        <taxon>Eukaryota</taxon>
        <taxon>Viridiplantae</taxon>
        <taxon>Streptophyta</taxon>
        <taxon>Embryophyta</taxon>
        <taxon>Tracheophyta</taxon>
        <taxon>Spermatophyta</taxon>
        <taxon>Magnoliopsida</taxon>
        <taxon>eudicotyledons</taxon>
        <taxon>Gunneridae</taxon>
        <taxon>Pentapetalae</taxon>
        <taxon>asterids</taxon>
        <taxon>Ericales</taxon>
        <taxon>Ericaceae</taxon>
        <taxon>Ericoideae</taxon>
        <taxon>Rhodoreae</taxon>
        <taxon>Rhododendron</taxon>
    </lineage>
</organism>
<comment type="caution">
    <text evidence="1">The sequence shown here is derived from an EMBL/GenBank/DDBJ whole genome shotgun (WGS) entry which is preliminary data.</text>
</comment>
<evidence type="ECO:0000313" key="2">
    <source>
        <dbReference type="Proteomes" id="UP001062846"/>
    </source>
</evidence>
<keyword evidence="2" id="KW-1185">Reference proteome</keyword>
<protein>
    <submittedName>
        <fullName evidence="1">Uncharacterized protein</fullName>
    </submittedName>
</protein>
<evidence type="ECO:0000313" key="1">
    <source>
        <dbReference type="EMBL" id="KAI8528465.1"/>
    </source>
</evidence>
<gene>
    <name evidence="1" type="ORF">RHMOL_Rhmol12G0150300</name>
</gene>
<dbReference type="EMBL" id="CM046399">
    <property type="protein sequence ID" value="KAI8528465.1"/>
    <property type="molecule type" value="Genomic_DNA"/>
</dbReference>
<accession>A0ACC0LIM4</accession>
<reference evidence="1" key="1">
    <citation type="submission" date="2022-02" db="EMBL/GenBank/DDBJ databases">
        <title>Plant Genome Project.</title>
        <authorList>
            <person name="Zhang R.-G."/>
        </authorList>
    </citation>
    <scope>NUCLEOTIDE SEQUENCE</scope>
    <source>
        <strain evidence="1">AT1</strain>
    </source>
</reference>
<dbReference type="Proteomes" id="UP001062846">
    <property type="component" value="Chromosome 12"/>
</dbReference>
<proteinExistence type="predicted"/>
<sequence length="83" mass="9722">MRFVLKMMNFARLNVLVVYNSVSVAHSPYSYVMQELWTRKCHDESETVNWITVHTKPCPKCHKPVEKDGSCNLVSCICRQAFW</sequence>